<feature type="non-terminal residue" evidence="1">
    <location>
        <position position="1"/>
    </location>
</feature>
<dbReference type="Proteomes" id="UP000708208">
    <property type="component" value="Unassembled WGS sequence"/>
</dbReference>
<comment type="caution">
    <text evidence="1">The sequence shown here is derived from an EMBL/GenBank/DDBJ whole genome shotgun (WGS) entry which is preliminary data.</text>
</comment>
<evidence type="ECO:0000313" key="1">
    <source>
        <dbReference type="EMBL" id="CAG7823324.1"/>
    </source>
</evidence>
<name>A0A8J2LI73_9HEXA</name>
<protein>
    <submittedName>
        <fullName evidence="1">Uncharacterized protein</fullName>
    </submittedName>
</protein>
<proteinExistence type="predicted"/>
<accession>A0A8J2LI73</accession>
<reference evidence="1" key="1">
    <citation type="submission" date="2021-06" db="EMBL/GenBank/DDBJ databases">
        <authorList>
            <person name="Hodson N. C."/>
            <person name="Mongue J. A."/>
            <person name="Jaron S. K."/>
        </authorList>
    </citation>
    <scope>NUCLEOTIDE SEQUENCE</scope>
</reference>
<gene>
    <name evidence="1" type="ORF">AFUS01_LOCUS33546</name>
</gene>
<dbReference type="EMBL" id="CAJVCH010529117">
    <property type="protein sequence ID" value="CAG7823324.1"/>
    <property type="molecule type" value="Genomic_DNA"/>
</dbReference>
<keyword evidence="2" id="KW-1185">Reference proteome</keyword>
<evidence type="ECO:0000313" key="2">
    <source>
        <dbReference type="Proteomes" id="UP000708208"/>
    </source>
</evidence>
<dbReference type="AlphaFoldDB" id="A0A8J2LI73"/>
<organism evidence="1 2">
    <name type="scientific">Allacma fusca</name>
    <dbReference type="NCBI Taxonomy" id="39272"/>
    <lineage>
        <taxon>Eukaryota</taxon>
        <taxon>Metazoa</taxon>
        <taxon>Ecdysozoa</taxon>
        <taxon>Arthropoda</taxon>
        <taxon>Hexapoda</taxon>
        <taxon>Collembola</taxon>
        <taxon>Symphypleona</taxon>
        <taxon>Sminthuridae</taxon>
        <taxon>Allacma</taxon>
    </lineage>
</organism>
<sequence length="53" mass="5858">PIYAIMEQSTPMYASTATEIITSVTEFNKPTSLTLIQEIANVVDWVHLGFLAT</sequence>